<evidence type="ECO:0000256" key="2">
    <source>
        <dbReference type="ARBA" id="ARBA00022857"/>
    </source>
</evidence>
<gene>
    <name evidence="6" type="ORF">JPH1_25660</name>
</gene>
<dbReference type="PRINTS" id="PR00081">
    <property type="entry name" value="GDHRDH"/>
</dbReference>
<evidence type="ECO:0000256" key="4">
    <source>
        <dbReference type="RuleBase" id="RU000363"/>
    </source>
</evidence>
<dbReference type="AlphaFoldDB" id="A0AAI8X2R9"/>
<evidence type="ECO:0000259" key="5">
    <source>
        <dbReference type="SMART" id="SM00822"/>
    </source>
</evidence>
<evidence type="ECO:0000256" key="1">
    <source>
        <dbReference type="ARBA" id="ARBA00006484"/>
    </source>
</evidence>
<proteinExistence type="inferred from homology"/>
<reference evidence="6 7" key="1">
    <citation type="submission" date="2019-09" db="EMBL/GenBank/DDBJ databases">
        <title>Complete genome sequence of Mycobacterium avium subsp. hominissuis strain JP-H-1.</title>
        <authorList>
            <person name="Kinoshita Y."/>
            <person name="Niwa H."/>
            <person name="Uchida-Fujii E."/>
            <person name="Nukada T."/>
        </authorList>
    </citation>
    <scope>NUCLEOTIDE SEQUENCE [LARGE SCALE GENOMIC DNA]</scope>
    <source>
        <strain evidence="6 7">JP-H-1</strain>
    </source>
</reference>
<dbReference type="PANTHER" id="PTHR43391">
    <property type="entry name" value="RETINOL DEHYDROGENASE-RELATED"/>
    <property type="match status" value="1"/>
</dbReference>
<keyword evidence="2" id="KW-0521">NADP</keyword>
<dbReference type="PROSITE" id="PS00061">
    <property type="entry name" value="ADH_SHORT"/>
    <property type="match status" value="1"/>
</dbReference>
<dbReference type="CDD" id="cd05233">
    <property type="entry name" value="SDR_c"/>
    <property type="match status" value="1"/>
</dbReference>
<dbReference type="NCBIfam" id="NF005878">
    <property type="entry name" value="PRK07825.1"/>
    <property type="match status" value="1"/>
</dbReference>
<sequence length="282" mass="29326">MDLTDKVVAITGGARGIGLATAKAVLAEGAKIALGDLDTELAEKQAVELGGDPAVVGLPLDVSDPASFAAFLDDVEARLGRLDVLVNNAGIMPTGPFVDESPTMSRRMIDVNVYGVLNGSRLAAARFVPRGAGHIVNIASLAGVTGEPGMATYCGTKHFVVGFTESLHRELRPHRVGVSLVLPGIINTELSAGTKVPGWARPLATAEPEDVAAGIVAAISKNKPRKTVPATLGALLKSVSLLPDTPRFAVAHAVRFDQLVSGADPNARAAYHRRLAEDHDRG</sequence>
<dbReference type="SMART" id="SM00822">
    <property type="entry name" value="PKS_KR"/>
    <property type="match status" value="1"/>
</dbReference>
<organism evidence="6 7">
    <name type="scientific">Mycobacterium avium subsp. hominissuis</name>
    <dbReference type="NCBI Taxonomy" id="439334"/>
    <lineage>
        <taxon>Bacteria</taxon>
        <taxon>Bacillati</taxon>
        <taxon>Actinomycetota</taxon>
        <taxon>Actinomycetes</taxon>
        <taxon>Mycobacteriales</taxon>
        <taxon>Mycobacteriaceae</taxon>
        <taxon>Mycobacterium</taxon>
        <taxon>Mycobacterium avium complex (MAC)</taxon>
    </lineage>
</organism>
<dbReference type="InterPro" id="IPR036291">
    <property type="entry name" value="NAD(P)-bd_dom_sf"/>
</dbReference>
<name>A0AAI8X2R9_MYCAV</name>
<dbReference type="Gene3D" id="3.40.50.720">
    <property type="entry name" value="NAD(P)-binding Rossmann-like Domain"/>
    <property type="match status" value="1"/>
</dbReference>
<keyword evidence="3" id="KW-0560">Oxidoreductase</keyword>
<feature type="domain" description="Ketoreductase" evidence="5">
    <location>
        <begin position="6"/>
        <end position="189"/>
    </location>
</feature>
<dbReference type="EMBL" id="AP020326">
    <property type="protein sequence ID" value="BBN48091.1"/>
    <property type="molecule type" value="Genomic_DNA"/>
</dbReference>
<dbReference type="InterPro" id="IPR002347">
    <property type="entry name" value="SDR_fam"/>
</dbReference>
<dbReference type="Pfam" id="PF00106">
    <property type="entry name" value="adh_short"/>
    <property type="match status" value="1"/>
</dbReference>
<dbReference type="GO" id="GO:0016491">
    <property type="term" value="F:oxidoreductase activity"/>
    <property type="evidence" value="ECO:0007669"/>
    <property type="project" value="UniProtKB-KW"/>
</dbReference>
<protein>
    <submittedName>
        <fullName evidence="6">Short-chain dehydrogenase</fullName>
    </submittedName>
</protein>
<dbReference type="PRINTS" id="PR00080">
    <property type="entry name" value="SDRFAMILY"/>
</dbReference>
<evidence type="ECO:0000256" key="3">
    <source>
        <dbReference type="ARBA" id="ARBA00023002"/>
    </source>
</evidence>
<evidence type="ECO:0000313" key="7">
    <source>
        <dbReference type="Proteomes" id="UP000327362"/>
    </source>
</evidence>
<accession>A0AAI8X2R9</accession>
<dbReference type="FunFam" id="3.40.50.720:FF:000084">
    <property type="entry name" value="Short-chain dehydrogenase reductase"/>
    <property type="match status" value="1"/>
</dbReference>
<dbReference type="Proteomes" id="UP000327362">
    <property type="component" value="Chromosome"/>
</dbReference>
<dbReference type="RefSeq" id="WP_033712111.1">
    <property type="nucleotide sequence ID" value="NZ_AP020326.1"/>
</dbReference>
<dbReference type="InterPro" id="IPR057326">
    <property type="entry name" value="KR_dom"/>
</dbReference>
<comment type="similarity">
    <text evidence="1 4">Belongs to the short-chain dehydrogenases/reductases (SDR) family.</text>
</comment>
<evidence type="ECO:0000313" key="6">
    <source>
        <dbReference type="EMBL" id="BBN48091.1"/>
    </source>
</evidence>
<dbReference type="PANTHER" id="PTHR43391:SF14">
    <property type="entry name" value="DEHYDROGENASE_REDUCTASE SDR FAMILY PROTEIN 7-LIKE"/>
    <property type="match status" value="1"/>
</dbReference>
<dbReference type="SUPFAM" id="SSF51735">
    <property type="entry name" value="NAD(P)-binding Rossmann-fold domains"/>
    <property type="match status" value="1"/>
</dbReference>
<dbReference type="InterPro" id="IPR020904">
    <property type="entry name" value="Sc_DH/Rdtase_CS"/>
</dbReference>